<keyword evidence="1" id="KW-0812">Transmembrane</keyword>
<evidence type="ECO:0000256" key="1">
    <source>
        <dbReference type="SAM" id="Phobius"/>
    </source>
</evidence>
<organism evidence="2 3">
    <name type="scientific">Vibrio gazogenes DSM 21264 = NBRC 103151</name>
    <dbReference type="NCBI Taxonomy" id="1123492"/>
    <lineage>
        <taxon>Bacteria</taxon>
        <taxon>Pseudomonadati</taxon>
        <taxon>Pseudomonadota</taxon>
        <taxon>Gammaproteobacteria</taxon>
        <taxon>Vibrionales</taxon>
        <taxon>Vibrionaceae</taxon>
        <taxon>Vibrio</taxon>
    </lineage>
</organism>
<dbReference type="Proteomes" id="UP000184159">
    <property type="component" value="Unassembled WGS sequence"/>
</dbReference>
<gene>
    <name evidence="2" type="ORF">SAMN02745781_01400</name>
</gene>
<reference evidence="3" key="1">
    <citation type="submission" date="2016-11" db="EMBL/GenBank/DDBJ databases">
        <authorList>
            <person name="Varghese N."/>
            <person name="Submissions S."/>
        </authorList>
    </citation>
    <scope>NUCLEOTIDE SEQUENCE [LARGE SCALE GENOMIC DNA]</scope>
    <source>
        <strain evidence="3">DSM 21264</strain>
    </source>
</reference>
<protein>
    <submittedName>
        <fullName evidence="2">Phage shock protein B</fullName>
    </submittedName>
</protein>
<dbReference type="GO" id="GO:0009271">
    <property type="term" value="P:phage shock"/>
    <property type="evidence" value="ECO:0007669"/>
    <property type="project" value="InterPro"/>
</dbReference>
<accession>A0A1M4YPQ7</accession>
<feature type="transmembrane region" description="Helical" evidence="1">
    <location>
        <begin position="6"/>
        <end position="24"/>
    </location>
</feature>
<keyword evidence="1" id="KW-1133">Transmembrane helix</keyword>
<keyword evidence="1" id="KW-0472">Membrane</keyword>
<dbReference type="GO" id="GO:0006355">
    <property type="term" value="P:regulation of DNA-templated transcription"/>
    <property type="evidence" value="ECO:0007669"/>
    <property type="project" value="InterPro"/>
</dbReference>
<dbReference type="AlphaFoldDB" id="A0A1M4YPQ7"/>
<evidence type="ECO:0000313" key="2">
    <source>
        <dbReference type="EMBL" id="SHF07819.1"/>
    </source>
</evidence>
<dbReference type="InterPro" id="IPR009554">
    <property type="entry name" value="Phageshock_PspB"/>
</dbReference>
<dbReference type="EMBL" id="FQUH01000005">
    <property type="protein sequence ID" value="SHF07819.1"/>
    <property type="molecule type" value="Genomic_DNA"/>
</dbReference>
<sequence length="79" mass="9038">MLVMLVSVPLIVFMVVVAPLWLILHYRSKKRSESGLSQEDYEQLAALSAKADSLQQRVHTLEKILDDETPNWRSHYDGA</sequence>
<name>A0A1M4YPQ7_VIBGA</name>
<dbReference type="Pfam" id="PF06667">
    <property type="entry name" value="PspB"/>
    <property type="match status" value="1"/>
</dbReference>
<proteinExistence type="predicted"/>
<dbReference type="NCBIfam" id="NF006993">
    <property type="entry name" value="PRK09458.1"/>
    <property type="match status" value="1"/>
</dbReference>
<evidence type="ECO:0000313" key="3">
    <source>
        <dbReference type="Proteomes" id="UP000184159"/>
    </source>
</evidence>
<dbReference type="RefSeq" id="WP_021020437.1">
    <property type="nucleotide sequence ID" value="NZ_FQUH01000005.1"/>
</dbReference>
<dbReference type="NCBIfam" id="TIGR02976">
    <property type="entry name" value="phageshock_pspB"/>
    <property type="match status" value="1"/>
</dbReference>
<keyword evidence="3" id="KW-1185">Reference proteome</keyword>